<comment type="caution">
    <text evidence="1">The sequence shown here is derived from an EMBL/GenBank/DDBJ whole genome shotgun (WGS) entry which is preliminary data.</text>
</comment>
<dbReference type="Proteomes" id="UP001159363">
    <property type="component" value="Chromosome X"/>
</dbReference>
<evidence type="ECO:0000313" key="2">
    <source>
        <dbReference type="Proteomes" id="UP001159363"/>
    </source>
</evidence>
<dbReference type="InterPro" id="IPR036397">
    <property type="entry name" value="RNaseH_sf"/>
</dbReference>
<name>A0ABQ9HNB0_9NEOP</name>
<gene>
    <name evidence="1" type="ORF">PR048_012075</name>
</gene>
<reference evidence="1 2" key="1">
    <citation type="submission" date="2023-02" db="EMBL/GenBank/DDBJ databases">
        <title>LHISI_Scaffold_Assembly.</title>
        <authorList>
            <person name="Stuart O.P."/>
            <person name="Cleave R."/>
            <person name="Magrath M.J.L."/>
            <person name="Mikheyev A.S."/>
        </authorList>
    </citation>
    <scope>NUCLEOTIDE SEQUENCE [LARGE SCALE GENOMIC DNA]</scope>
    <source>
        <strain evidence="1">Daus_M_001</strain>
        <tissue evidence="1">Leg muscle</tissue>
    </source>
</reference>
<keyword evidence="2" id="KW-1185">Reference proteome</keyword>
<dbReference type="Gene3D" id="3.30.420.10">
    <property type="entry name" value="Ribonuclease H-like superfamily/Ribonuclease H"/>
    <property type="match status" value="1"/>
</dbReference>
<organism evidence="1 2">
    <name type="scientific">Dryococelus australis</name>
    <dbReference type="NCBI Taxonomy" id="614101"/>
    <lineage>
        <taxon>Eukaryota</taxon>
        <taxon>Metazoa</taxon>
        <taxon>Ecdysozoa</taxon>
        <taxon>Arthropoda</taxon>
        <taxon>Hexapoda</taxon>
        <taxon>Insecta</taxon>
        <taxon>Pterygota</taxon>
        <taxon>Neoptera</taxon>
        <taxon>Polyneoptera</taxon>
        <taxon>Phasmatodea</taxon>
        <taxon>Verophasmatodea</taxon>
        <taxon>Anareolatae</taxon>
        <taxon>Phasmatidae</taxon>
        <taxon>Eurycanthinae</taxon>
        <taxon>Dryococelus</taxon>
    </lineage>
</organism>
<evidence type="ECO:0000313" key="1">
    <source>
        <dbReference type="EMBL" id="KAJ8885869.1"/>
    </source>
</evidence>
<protein>
    <submittedName>
        <fullName evidence="1">Uncharacterized protein</fullName>
    </submittedName>
</protein>
<dbReference type="EMBL" id="JARBHB010000004">
    <property type="protein sequence ID" value="KAJ8885869.1"/>
    <property type="molecule type" value="Genomic_DNA"/>
</dbReference>
<sequence>MSPIEHVWDMVARRLVHRVPPATTVDALWTRIQNAWREIPQEHIQVLFDSMPRRLGALITTSAKLRCLLWTVLVLGQLVAASKKCSSSGKPLKYLWGDALSDPLDCIGPNGDPYPAILRNLRFNCIGTVQHFPMPDVSVKACKHETGNMGSTTERLYDWQHVVRETRERRYDGEHVYRLFTGSAANLCEVEVLGRLRRVNTSVSESSFGTDVTSRVVRFPHPRFGEAVIHSLASECATNMKALGCRWSVYERRISKRSTLFLVCENYRRSPQASTFGSRARAALTRAHVRIYTSYASSDISVRLPILEVLTHVWKCERSGPVFVEMYCIAPGDRQPVAYKRSADCRSRRRYNSEECSRTAPIAWVRKVPLARISARDNSGLRTRFDVVKGERSDHHNTRKTIGRPPKVWAALNNEVLRTDERTPGAHAAKMVSLTQSVVAPFPYQRLVTNMRAGSPAIKPRKVRGRCGVMDRLLASHQGGSGSIPGGATPRPLTLGNRIGRCHWLVGPLGDPPLPRPRTPTPLDTHFARPTSALKTFKIPPLVFFWWRVVVSKVARTFRTSSLWGSQRTGRSSKTLEPHVVQQALLHNYQRSNMATDESLISRKAHEYGALFFGDIFWLCLHEAEEYLEVELEQDRRAARNNRERTILAGAKRAVSRSGSYADACPGRATRLCKTRYNTTAPMYGVSLTSGLPVAIVQKFPDLLQQVVFEYLCFFQYIFNSSGTIPTCENPGAAPPGIEPGLPQWEASSLTTKPPWPPHSAVEFNFKSLAGFPGDLPFLHPCIPAQFLNRLISPSSPLKICVHSRVKEVLKVSGMKMGNMKMGKVSGTMVSGIGDRSSSYPRVRGTGTNLPIAMLDLDDLELNP</sequence>
<proteinExistence type="predicted"/>
<accession>A0ABQ9HNB0</accession>